<feature type="binding site" evidence="7">
    <location>
        <position position="158"/>
    </location>
    <ligand>
        <name>Mg(2+)</name>
        <dbReference type="ChEBI" id="CHEBI:18420"/>
    </ligand>
</feature>
<evidence type="ECO:0000256" key="5">
    <source>
        <dbReference type="ARBA" id="ARBA00023224"/>
    </source>
</evidence>
<keyword evidence="9" id="KW-1185">Reference proteome</keyword>
<evidence type="ECO:0000256" key="6">
    <source>
        <dbReference type="PIRSR" id="PIRSR601019-1"/>
    </source>
</evidence>
<dbReference type="EMBL" id="MU005571">
    <property type="protein sequence ID" value="KAF2689823.1"/>
    <property type="molecule type" value="Genomic_DNA"/>
</dbReference>
<dbReference type="Gene3D" id="3.40.50.300">
    <property type="entry name" value="P-loop containing nucleotide triphosphate hydrolases"/>
    <property type="match status" value="1"/>
</dbReference>
<protein>
    <submittedName>
        <fullName evidence="8">G-protein complex alpha subunit GpaA/FadA</fullName>
    </submittedName>
</protein>
<dbReference type="InterPro" id="IPR027417">
    <property type="entry name" value="P-loop_NTPase"/>
</dbReference>
<dbReference type="GO" id="GO:0000750">
    <property type="term" value="P:pheromone-dependent signal transduction involved in conjugation with cellular fusion"/>
    <property type="evidence" value="ECO:0007669"/>
    <property type="project" value="TreeGrafter"/>
</dbReference>
<dbReference type="PRINTS" id="PR00318">
    <property type="entry name" value="GPROTEINA"/>
</dbReference>
<keyword evidence="1 7" id="KW-0479">Metal-binding</keyword>
<evidence type="ECO:0000256" key="3">
    <source>
        <dbReference type="ARBA" id="ARBA00022842"/>
    </source>
</evidence>
<feature type="binding site" evidence="7">
    <location>
        <position position="24"/>
    </location>
    <ligand>
        <name>Mg(2+)</name>
        <dbReference type="ChEBI" id="CHEBI:18420"/>
    </ligand>
</feature>
<dbReference type="SUPFAM" id="SSF47895">
    <property type="entry name" value="Transducin (alpha subunit), insertion domain"/>
    <property type="match status" value="1"/>
</dbReference>
<feature type="binding site" evidence="6">
    <location>
        <begin position="127"/>
        <end position="128"/>
    </location>
    <ligand>
        <name>GTP</name>
        <dbReference type="ChEBI" id="CHEBI:37565"/>
    </ligand>
</feature>
<evidence type="ECO:0000256" key="7">
    <source>
        <dbReference type="PIRSR" id="PIRSR601019-2"/>
    </source>
</evidence>
<evidence type="ECO:0000256" key="4">
    <source>
        <dbReference type="ARBA" id="ARBA00023134"/>
    </source>
</evidence>
<proteinExistence type="predicted"/>
<evidence type="ECO:0000313" key="9">
    <source>
        <dbReference type="Proteomes" id="UP000799291"/>
    </source>
</evidence>
<keyword evidence="2 6" id="KW-0547">Nucleotide-binding</keyword>
<dbReference type="PANTHER" id="PTHR10218:SF302">
    <property type="entry name" value="GUANINE NUCLEOTIDE-BINDING PROTEIN ALPHA-5 SUBUNIT"/>
    <property type="match status" value="1"/>
</dbReference>
<keyword evidence="3 7" id="KW-0460">Magnesium</keyword>
<dbReference type="GO" id="GO:0031683">
    <property type="term" value="F:G-protein beta/gamma-subunit complex binding"/>
    <property type="evidence" value="ECO:0007669"/>
    <property type="project" value="InterPro"/>
</dbReference>
<dbReference type="GO" id="GO:0005737">
    <property type="term" value="C:cytoplasm"/>
    <property type="evidence" value="ECO:0007669"/>
    <property type="project" value="TreeGrafter"/>
</dbReference>
<dbReference type="GO" id="GO:0007186">
    <property type="term" value="P:G protein-coupled receptor signaling pathway"/>
    <property type="evidence" value="ECO:0007669"/>
    <property type="project" value="InterPro"/>
</dbReference>
<organism evidence="8 9">
    <name type="scientific">Lentithecium fluviatile CBS 122367</name>
    <dbReference type="NCBI Taxonomy" id="1168545"/>
    <lineage>
        <taxon>Eukaryota</taxon>
        <taxon>Fungi</taxon>
        <taxon>Dikarya</taxon>
        <taxon>Ascomycota</taxon>
        <taxon>Pezizomycotina</taxon>
        <taxon>Dothideomycetes</taxon>
        <taxon>Pleosporomycetidae</taxon>
        <taxon>Pleosporales</taxon>
        <taxon>Massarineae</taxon>
        <taxon>Lentitheciaceae</taxon>
        <taxon>Lentithecium</taxon>
    </lineage>
</organism>
<evidence type="ECO:0000256" key="2">
    <source>
        <dbReference type="ARBA" id="ARBA00022741"/>
    </source>
</evidence>
<name>A0A6G1JI49_9PLEO</name>
<gene>
    <name evidence="8" type="ORF">K458DRAFT_439006</name>
</gene>
<dbReference type="Pfam" id="PF00503">
    <property type="entry name" value="G-alpha"/>
    <property type="match status" value="1"/>
</dbReference>
<dbReference type="CDD" id="cd00066">
    <property type="entry name" value="G-alpha"/>
    <property type="match status" value="1"/>
</dbReference>
<dbReference type="PANTHER" id="PTHR10218">
    <property type="entry name" value="GTP-BINDING PROTEIN ALPHA SUBUNIT"/>
    <property type="match status" value="1"/>
</dbReference>
<dbReference type="SUPFAM" id="SSF52540">
    <property type="entry name" value="P-loop containing nucleoside triphosphate hydrolases"/>
    <property type="match status" value="1"/>
</dbReference>
<dbReference type="InterPro" id="IPR011025">
    <property type="entry name" value="GproteinA_insert"/>
</dbReference>
<dbReference type="OrthoDB" id="5817230at2759"/>
<sequence length="318" mass="36658">MHVMIENAPTPKILILGTSESGKSTLLKALRLCLQEPYTLDERLSYREIIWSNVVQSARVVLEAMESLELPLENDTNEYHVQTIFMQPSQYEDCPPGSEVIHAVKLLWDDAGFQDAFNRRREYQLPDSFRYYAIDVERIMSPDYVPTNEDIFRSRVKTTGITESSFLYNDLGYKVFDVGGVRSERKKWIHVFGNISTVAFTIDAHSYAKILFEDETVNRMQEQLHLFDSVVNSRWFQESSFIIVFTKIDMLEEWLQTNPAEQYFPGYSRNSSLGLVESYMQYLGDRRGPGLEVWGSVEELAHSRQLGTTLEAQSGNLS</sequence>
<evidence type="ECO:0000313" key="8">
    <source>
        <dbReference type="EMBL" id="KAF2689823.1"/>
    </source>
</evidence>
<dbReference type="PROSITE" id="PS51882">
    <property type="entry name" value="G_ALPHA"/>
    <property type="match status" value="1"/>
</dbReference>
<dbReference type="SMART" id="SM00275">
    <property type="entry name" value="G_alpha"/>
    <property type="match status" value="1"/>
</dbReference>
<keyword evidence="4 6" id="KW-0342">GTP-binding</keyword>
<dbReference type="InterPro" id="IPR001019">
    <property type="entry name" value="Gprotein_alpha_su"/>
</dbReference>
<dbReference type="Gene3D" id="1.10.400.10">
    <property type="entry name" value="GI Alpha 1, domain 2-like"/>
    <property type="match status" value="1"/>
</dbReference>
<accession>A0A6G1JI49</accession>
<dbReference type="FunFam" id="1.10.400.10:FF:000002">
    <property type="entry name" value="guanine nucleotide-binding protein G(Q) subunit alpha"/>
    <property type="match status" value="1"/>
</dbReference>
<dbReference type="AlphaFoldDB" id="A0A6G1JI49"/>
<dbReference type="Proteomes" id="UP000799291">
    <property type="component" value="Unassembled WGS sequence"/>
</dbReference>
<keyword evidence="5" id="KW-0807">Transducer</keyword>
<feature type="binding site" evidence="6">
    <location>
        <begin position="20"/>
        <end position="25"/>
    </location>
    <ligand>
        <name>GTP</name>
        <dbReference type="ChEBI" id="CHEBI:37565"/>
    </ligand>
</feature>
<dbReference type="GO" id="GO:0003924">
    <property type="term" value="F:GTPase activity"/>
    <property type="evidence" value="ECO:0007669"/>
    <property type="project" value="InterPro"/>
</dbReference>
<dbReference type="GO" id="GO:0005834">
    <property type="term" value="C:heterotrimeric G-protein complex"/>
    <property type="evidence" value="ECO:0007669"/>
    <property type="project" value="TreeGrafter"/>
</dbReference>
<evidence type="ECO:0000256" key="1">
    <source>
        <dbReference type="ARBA" id="ARBA00022723"/>
    </source>
</evidence>
<dbReference type="GO" id="GO:0005525">
    <property type="term" value="F:GTP binding"/>
    <property type="evidence" value="ECO:0007669"/>
    <property type="project" value="UniProtKB-KW"/>
</dbReference>
<reference evidence="8" key="1">
    <citation type="journal article" date="2020" name="Stud. Mycol.">
        <title>101 Dothideomycetes genomes: a test case for predicting lifestyles and emergence of pathogens.</title>
        <authorList>
            <person name="Haridas S."/>
            <person name="Albert R."/>
            <person name="Binder M."/>
            <person name="Bloem J."/>
            <person name="Labutti K."/>
            <person name="Salamov A."/>
            <person name="Andreopoulos B."/>
            <person name="Baker S."/>
            <person name="Barry K."/>
            <person name="Bills G."/>
            <person name="Bluhm B."/>
            <person name="Cannon C."/>
            <person name="Castanera R."/>
            <person name="Culley D."/>
            <person name="Daum C."/>
            <person name="Ezra D."/>
            <person name="Gonzalez J."/>
            <person name="Henrissat B."/>
            <person name="Kuo A."/>
            <person name="Liang C."/>
            <person name="Lipzen A."/>
            <person name="Lutzoni F."/>
            <person name="Magnuson J."/>
            <person name="Mondo S."/>
            <person name="Nolan M."/>
            <person name="Ohm R."/>
            <person name="Pangilinan J."/>
            <person name="Park H.-J."/>
            <person name="Ramirez L."/>
            <person name="Alfaro M."/>
            <person name="Sun H."/>
            <person name="Tritt A."/>
            <person name="Yoshinaga Y."/>
            <person name="Zwiers L.-H."/>
            <person name="Turgeon B."/>
            <person name="Goodwin S."/>
            <person name="Spatafora J."/>
            <person name="Crous P."/>
            <person name="Grigoriev I."/>
        </authorList>
    </citation>
    <scope>NUCLEOTIDE SEQUENCE</scope>
    <source>
        <strain evidence="8">CBS 122367</strain>
    </source>
</reference>
<dbReference type="GO" id="GO:0046872">
    <property type="term" value="F:metal ion binding"/>
    <property type="evidence" value="ECO:0007669"/>
    <property type="project" value="UniProtKB-KW"/>
</dbReference>
<dbReference type="FunFam" id="3.40.50.300:FF:000720">
    <property type="entry name" value="Guanine nucleotide-binding protein G(k) subunit alpha"/>
    <property type="match status" value="1"/>
</dbReference>
<dbReference type="GO" id="GO:0001664">
    <property type="term" value="F:G protein-coupled receptor binding"/>
    <property type="evidence" value="ECO:0007669"/>
    <property type="project" value="TreeGrafter"/>
</dbReference>